<evidence type="ECO:0000313" key="2">
    <source>
        <dbReference type="Proteomes" id="UP001548832"/>
    </source>
</evidence>
<dbReference type="EMBL" id="JBEWSZ010000001">
    <property type="protein sequence ID" value="MET2825714.1"/>
    <property type="molecule type" value="Genomic_DNA"/>
</dbReference>
<dbReference type="Gene3D" id="3.40.50.150">
    <property type="entry name" value="Vaccinia Virus protein VP39"/>
    <property type="match status" value="1"/>
</dbReference>
<keyword evidence="1" id="KW-0489">Methyltransferase</keyword>
<keyword evidence="2" id="KW-1185">Reference proteome</keyword>
<reference evidence="1 2" key="1">
    <citation type="submission" date="2024-06" db="EMBL/GenBank/DDBJ databases">
        <authorList>
            <person name="Kim D.-U."/>
        </authorList>
    </citation>
    <scope>NUCLEOTIDE SEQUENCE [LARGE SCALE GENOMIC DNA]</scope>
    <source>
        <strain evidence="1 2">KACC15460</strain>
    </source>
</reference>
<gene>
    <name evidence="1" type="ORF">ABVQ20_01850</name>
</gene>
<dbReference type="GO" id="GO:0008168">
    <property type="term" value="F:methyltransferase activity"/>
    <property type="evidence" value="ECO:0007669"/>
    <property type="project" value="UniProtKB-KW"/>
</dbReference>
<dbReference type="Proteomes" id="UP001548832">
    <property type="component" value="Unassembled WGS sequence"/>
</dbReference>
<organism evidence="1 2">
    <name type="scientific">Mesorhizobium shangrilense</name>
    <dbReference type="NCBI Taxonomy" id="460060"/>
    <lineage>
        <taxon>Bacteria</taxon>
        <taxon>Pseudomonadati</taxon>
        <taxon>Pseudomonadota</taxon>
        <taxon>Alphaproteobacteria</taxon>
        <taxon>Hyphomicrobiales</taxon>
        <taxon>Phyllobacteriaceae</taxon>
        <taxon>Mesorhizobium</taxon>
    </lineage>
</organism>
<dbReference type="PANTHER" id="PTHR43861:SF6">
    <property type="entry name" value="METHYLTRANSFERASE TYPE 11"/>
    <property type="match status" value="1"/>
</dbReference>
<dbReference type="RefSeq" id="WP_354457798.1">
    <property type="nucleotide sequence ID" value="NZ_JBEWSZ010000001.1"/>
</dbReference>
<comment type="caution">
    <text evidence="1">The sequence shown here is derived from an EMBL/GenBank/DDBJ whole genome shotgun (WGS) entry which is preliminary data.</text>
</comment>
<dbReference type="SUPFAM" id="SSF53335">
    <property type="entry name" value="S-adenosyl-L-methionine-dependent methyltransferases"/>
    <property type="match status" value="1"/>
</dbReference>
<dbReference type="PANTHER" id="PTHR43861">
    <property type="entry name" value="TRANS-ACONITATE 2-METHYLTRANSFERASE-RELATED"/>
    <property type="match status" value="1"/>
</dbReference>
<evidence type="ECO:0000313" key="1">
    <source>
        <dbReference type="EMBL" id="MET2825714.1"/>
    </source>
</evidence>
<name>A0ABV2D6S2_9HYPH</name>
<dbReference type="Pfam" id="PF13489">
    <property type="entry name" value="Methyltransf_23"/>
    <property type="match status" value="1"/>
</dbReference>
<sequence length="455" mass="49896">MPENNTIDFDRALAAAEFVCPACRDSNLKARVLRVDAMSLYRCGQCASLIYDPFPSIDYTAHTSPLGIRNYVEMSASIDTVARNILRVVPDGSIGRILDIGCGFGFALDAVRTIAGWEAMGFEPSQYGGSGRDQLGLDIIRDFAPLNPNPHCLYNVVHCSEVIEHIHDPAAFLAILTSYLSEDGVIVLTTPNPERINPTTARSTLLALLSPGAHTILFSDEALTRLFEEAGLTFVAVDKSADSTLFYASRRPIEFQTAEGWQGKILFYLKAALSRAQPGSSLAVGLRYRLFRAAIDHGMYEIAEQSFDPILADARPRVDDISSLTQFAGRWPLCIAASTYYRGMLLLIHRGDYMDAAEHLHAAHLLCAKKIEIDPATAGVEADLVWRAKYHEALSLENSGQHRKAMSALDAIDGRRLAEVPQDLEAGIAELRKTIEASQPVLNAASASFFRNLHN</sequence>
<dbReference type="EC" id="2.1.1.-" evidence="1"/>
<dbReference type="InterPro" id="IPR029063">
    <property type="entry name" value="SAM-dependent_MTases_sf"/>
</dbReference>
<proteinExistence type="predicted"/>
<dbReference type="GO" id="GO:0032259">
    <property type="term" value="P:methylation"/>
    <property type="evidence" value="ECO:0007669"/>
    <property type="project" value="UniProtKB-KW"/>
</dbReference>
<keyword evidence="1" id="KW-0808">Transferase</keyword>
<accession>A0ABV2D6S2</accession>
<protein>
    <submittedName>
        <fullName evidence="1">Class I SAM-dependent methyltransferase</fullName>
        <ecNumber evidence="1">2.1.1.-</ecNumber>
    </submittedName>
</protein>